<reference evidence="3 4" key="1">
    <citation type="submission" date="2014-03" db="EMBL/GenBank/DDBJ databases">
        <title>The draft genome sequence of Thalassospira alkalitolerans JCM 18968.</title>
        <authorList>
            <person name="Lai Q."/>
            <person name="Shao Z."/>
        </authorList>
    </citation>
    <scope>NUCLEOTIDE SEQUENCE [LARGE SCALE GENOMIC DNA]</scope>
    <source>
        <strain evidence="3 4">JCM 18968</strain>
    </source>
</reference>
<dbReference type="InterPro" id="IPR011990">
    <property type="entry name" value="TPR-like_helical_dom_sf"/>
</dbReference>
<evidence type="ECO:0000256" key="2">
    <source>
        <dbReference type="SAM" id="MobiDB-lite"/>
    </source>
</evidence>
<dbReference type="SUPFAM" id="SSF48452">
    <property type="entry name" value="TPR-like"/>
    <property type="match status" value="1"/>
</dbReference>
<comment type="caution">
    <text evidence="3">The sequence shown here is derived from an EMBL/GenBank/DDBJ whole genome shotgun (WGS) entry which is preliminary data.</text>
</comment>
<dbReference type="PANTHER" id="PTHR12788">
    <property type="entry name" value="PROTEIN-TYROSINE SULFOTRANSFERASE 2"/>
    <property type="match status" value="1"/>
</dbReference>
<organism evidence="3 4">
    <name type="scientific">Thalassospira alkalitolerans</name>
    <dbReference type="NCBI Taxonomy" id="1293890"/>
    <lineage>
        <taxon>Bacteria</taxon>
        <taxon>Pseudomonadati</taxon>
        <taxon>Pseudomonadota</taxon>
        <taxon>Alphaproteobacteria</taxon>
        <taxon>Rhodospirillales</taxon>
        <taxon>Thalassospiraceae</taxon>
        <taxon>Thalassospira</taxon>
    </lineage>
</organism>
<dbReference type="AlphaFoldDB" id="A0A1Y2L854"/>
<evidence type="ECO:0000313" key="4">
    <source>
        <dbReference type="Proteomes" id="UP000193396"/>
    </source>
</evidence>
<proteinExistence type="predicted"/>
<name>A0A1Y2L854_9PROT</name>
<dbReference type="Pfam" id="PF13469">
    <property type="entry name" value="Sulfotransfer_3"/>
    <property type="match status" value="1"/>
</dbReference>
<dbReference type="InterPro" id="IPR026634">
    <property type="entry name" value="TPST-like"/>
</dbReference>
<accession>A0A1Y2L854</accession>
<feature type="compositionally biased region" description="Polar residues" evidence="2">
    <location>
        <begin position="321"/>
        <end position="330"/>
    </location>
</feature>
<keyword evidence="1" id="KW-0808">Transferase</keyword>
<evidence type="ECO:0008006" key="5">
    <source>
        <dbReference type="Google" id="ProtNLM"/>
    </source>
</evidence>
<keyword evidence="4" id="KW-1185">Reference proteome</keyword>
<feature type="region of interest" description="Disordered" evidence="2">
    <location>
        <begin position="321"/>
        <end position="345"/>
    </location>
</feature>
<evidence type="ECO:0000313" key="3">
    <source>
        <dbReference type="EMBL" id="OSQ46226.1"/>
    </source>
</evidence>
<sequence length="610" mass="67554">MIQARTDIAAEMKRAMSAGQFDKAALIGAKLLRTHPKRTEIHIMTAVAEMQGLYFARAGQRLGYLFRSLDPSDRYFGPVVQNFVQFTQASGDFKSSIKIVEKKLSSSPKLLVYREILADLIFRQEVKLSLGRSISANLDRAVALLEGLPGDYGHLLSAQTLLARIYVHCEKTDKAFDLLEKLVARAPMDKGIRTFQASAFALSGAVENAVQASTNLINDFADIGAQPYLIIAFLRPQSMPEGAKDVLAKIAGSAKATAQEVYLACFALARIAETDNDMATAFDWYRRGHDANRKASPIDMQAELREFELLADLARAEQSVHANTNSNVSSDVAKRDGQVTDVADQDEAGPKPIFIVGMARSGTTLSERILGAHPDVYAAGEIGDFARIVAEVLGAGKVSEQMARLDEKAVCEIRKRYLAALRVYDPDVKFVANKTPANFTRVGLIRRIFPDAPILHTHRHPLATCLSIYTTPFAIPMRFSDDLGDLADYYRGYEKLMSAFLETDQYGMFFDLSYEELVANPEQVAQDYLRHCGLDWRPECLEFYRDGKAARTASMMQVRRPINRDSIGKWQRFAPYIGPLADLGSVKSRTSSSTDEEARNEKSSGKTVAA</sequence>
<dbReference type="STRING" id="1293890.TALK_16620"/>
<gene>
    <name evidence="3" type="ORF">TALK_16620</name>
</gene>
<evidence type="ECO:0000256" key="1">
    <source>
        <dbReference type="ARBA" id="ARBA00022679"/>
    </source>
</evidence>
<feature type="region of interest" description="Disordered" evidence="2">
    <location>
        <begin position="582"/>
        <end position="610"/>
    </location>
</feature>
<dbReference type="PANTHER" id="PTHR12788:SF10">
    <property type="entry name" value="PROTEIN-TYROSINE SULFOTRANSFERASE"/>
    <property type="match status" value="1"/>
</dbReference>
<protein>
    <recommendedName>
        <fullName evidence="5">Sulfotransferase</fullName>
    </recommendedName>
</protein>
<dbReference type="Gene3D" id="3.40.50.300">
    <property type="entry name" value="P-loop containing nucleotide triphosphate hydrolases"/>
    <property type="match status" value="1"/>
</dbReference>
<dbReference type="InterPro" id="IPR027417">
    <property type="entry name" value="P-loop_NTPase"/>
</dbReference>
<dbReference type="EMBL" id="JFKB01000012">
    <property type="protein sequence ID" value="OSQ46226.1"/>
    <property type="molecule type" value="Genomic_DNA"/>
</dbReference>
<dbReference type="Proteomes" id="UP000193396">
    <property type="component" value="Unassembled WGS sequence"/>
</dbReference>
<dbReference type="SUPFAM" id="SSF52540">
    <property type="entry name" value="P-loop containing nucleoside triphosphate hydrolases"/>
    <property type="match status" value="1"/>
</dbReference>
<dbReference type="Gene3D" id="1.25.40.10">
    <property type="entry name" value="Tetratricopeptide repeat domain"/>
    <property type="match status" value="1"/>
</dbReference>
<dbReference type="GO" id="GO:0008476">
    <property type="term" value="F:protein-tyrosine sulfotransferase activity"/>
    <property type="evidence" value="ECO:0007669"/>
    <property type="project" value="InterPro"/>
</dbReference>
<dbReference type="OrthoDB" id="9800698at2"/>